<reference evidence="1 2" key="1">
    <citation type="journal article" date="2016" name="Nat. Commun.">
        <title>Thousands of microbial genomes shed light on interconnected biogeochemical processes in an aquifer system.</title>
        <authorList>
            <person name="Anantharaman K."/>
            <person name="Brown C.T."/>
            <person name="Hug L.A."/>
            <person name="Sharon I."/>
            <person name="Castelle C.J."/>
            <person name="Probst A.J."/>
            <person name="Thomas B.C."/>
            <person name="Singh A."/>
            <person name="Wilkins M.J."/>
            <person name="Karaoz U."/>
            <person name="Brodie E.L."/>
            <person name="Williams K.H."/>
            <person name="Hubbard S.S."/>
            <person name="Banfield J.F."/>
        </authorList>
    </citation>
    <scope>NUCLEOTIDE SEQUENCE [LARGE SCALE GENOMIC DNA]</scope>
</reference>
<dbReference type="EMBL" id="MHMW01000015">
    <property type="protein sequence ID" value="OGZ34308.1"/>
    <property type="molecule type" value="Genomic_DNA"/>
</dbReference>
<dbReference type="Proteomes" id="UP000179099">
    <property type="component" value="Unassembled WGS sequence"/>
</dbReference>
<comment type="caution">
    <text evidence="1">The sequence shown here is derived from an EMBL/GenBank/DDBJ whole genome shotgun (WGS) entry which is preliminary data.</text>
</comment>
<accession>A0A1G2F9M0</accession>
<dbReference type="STRING" id="1801992.A2Y98_03570"/>
<protein>
    <submittedName>
        <fullName evidence="1">Uncharacterized protein</fullName>
    </submittedName>
</protein>
<proteinExistence type="predicted"/>
<sequence length="128" mass="14181">MQLTTQAVERFKGGQMEIQNQNEGYMYRGEVETIAVENNELRVKFAWLAKGEGFPPIPQKWIKDDRLDYAASLEIYSVSDIGSSGHDTGGDSRICLNSFIVGETVVLFPRNGSKLDPAKVEGLQLAQA</sequence>
<evidence type="ECO:0000313" key="2">
    <source>
        <dbReference type="Proteomes" id="UP000179099"/>
    </source>
</evidence>
<evidence type="ECO:0000313" key="1">
    <source>
        <dbReference type="EMBL" id="OGZ34308.1"/>
    </source>
</evidence>
<name>A0A1G2F9M0_9BACT</name>
<dbReference type="AlphaFoldDB" id="A0A1G2F9M0"/>
<gene>
    <name evidence="1" type="ORF">A2Y98_03570</name>
</gene>
<organism evidence="1 2">
    <name type="scientific">Candidatus Portnoybacteria bacterium RBG_19FT_COMBO_36_7</name>
    <dbReference type="NCBI Taxonomy" id="1801992"/>
    <lineage>
        <taxon>Bacteria</taxon>
        <taxon>Candidatus Portnoyibacteriota</taxon>
    </lineage>
</organism>